<reference evidence="2 3" key="1">
    <citation type="submission" date="2023-05" db="EMBL/GenBank/DDBJ databases">
        <title>Draft genome sequence of Streptomyces sp. B-S-A6 isolated from a cave soil in Thailand.</title>
        <authorList>
            <person name="Chamroensaksri N."/>
            <person name="Muangham S."/>
        </authorList>
    </citation>
    <scope>NUCLEOTIDE SEQUENCE [LARGE SCALE GENOMIC DNA]</scope>
    <source>
        <strain evidence="2 3">B-S-A6</strain>
    </source>
</reference>
<dbReference type="Proteomes" id="UP001223978">
    <property type="component" value="Unassembled WGS sequence"/>
</dbReference>
<dbReference type="EMBL" id="JASCIQ010000057">
    <property type="protein sequence ID" value="MDI3409029.1"/>
    <property type="molecule type" value="Genomic_DNA"/>
</dbReference>
<dbReference type="RefSeq" id="WP_282546901.1">
    <property type="nucleotide sequence ID" value="NZ_JASCIQ010000057.1"/>
</dbReference>
<feature type="compositionally biased region" description="Polar residues" evidence="1">
    <location>
        <begin position="48"/>
        <end position="57"/>
    </location>
</feature>
<keyword evidence="3" id="KW-1185">Reference proteome</keyword>
<organism evidence="2 3">
    <name type="scientific">Streptomyces cavernicola</name>
    <dbReference type="NCBI Taxonomy" id="3043613"/>
    <lineage>
        <taxon>Bacteria</taxon>
        <taxon>Bacillati</taxon>
        <taxon>Actinomycetota</taxon>
        <taxon>Actinomycetes</taxon>
        <taxon>Kitasatosporales</taxon>
        <taxon>Streptomycetaceae</taxon>
        <taxon>Streptomyces</taxon>
    </lineage>
</organism>
<feature type="region of interest" description="Disordered" evidence="1">
    <location>
        <begin position="40"/>
        <end position="62"/>
    </location>
</feature>
<gene>
    <name evidence="2" type="ORF">QIS96_35085</name>
</gene>
<evidence type="ECO:0000256" key="1">
    <source>
        <dbReference type="SAM" id="MobiDB-lite"/>
    </source>
</evidence>
<protein>
    <submittedName>
        <fullName evidence="2">Uncharacterized protein</fullName>
    </submittedName>
</protein>
<name>A0ABT6SMF7_9ACTN</name>
<comment type="caution">
    <text evidence="2">The sequence shown here is derived from an EMBL/GenBank/DDBJ whole genome shotgun (WGS) entry which is preliminary data.</text>
</comment>
<evidence type="ECO:0000313" key="3">
    <source>
        <dbReference type="Proteomes" id="UP001223978"/>
    </source>
</evidence>
<sequence>MDEAKLLAVSPEAGAMHRRPQDAAADAYVRALLPRRCSERPVMRRQRQSIAAPQSLASDGKQEFDDRFEAVRALEELASRQHWKPGLYGVDPA</sequence>
<accession>A0ABT6SMF7</accession>
<proteinExistence type="predicted"/>
<evidence type="ECO:0000313" key="2">
    <source>
        <dbReference type="EMBL" id="MDI3409029.1"/>
    </source>
</evidence>